<protein>
    <submittedName>
        <fullName evidence="5">Ureidoglycolate lyase</fullName>
    </submittedName>
</protein>
<dbReference type="GO" id="GO:0050385">
    <property type="term" value="F:ureidoglycolate lyase activity"/>
    <property type="evidence" value="ECO:0007669"/>
    <property type="project" value="UniProtKB-EC"/>
</dbReference>
<dbReference type="OrthoDB" id="9804602at2"/>
<organism evidence="5 6">
    <name type="scientific">Thorsellia anophelis DSM 18579</name>
    <dbReference type="NCBI Taxonomy" id="1123402"/>
    <lineage>
        <taxon>Bacteria</taxon>
        <taxon>Pseudomonadati</taxon>
        <taxon>Pseudomonadota</taxon>
        <taxon>Gammaproteobacteria</taxon>
        <taxon>Enterobacterales</taxon>
        <taxon>Thorselliaceae</taxon>
        <taxon>Thorsellia</taxon>
    </lineage>
</organism>
<dbReference type="GO" id="GO:0004848">
    <property type="term" value="F:ureidoglycolate hydrolase activity"/>
    <property type="evidence" value="ECO:0007669"/>
    <property type="project" value="InterPro"/>
</dbReference>
<dbReference type="RefSeq" id="WP_093319628.1">
    <property type="nucleotide sequence ID" value="NZ_FOHV01000011.1"/>
</dbReference>
<sequence>MQIKKARPLTKDDFIAYGDVIEFEGNDFFHINDGQCERYHNIAHVDVRNEQTPSISLVRSKPVQLPVVIDMMERHPHASQAFIPIHNRRFLVAVAKAGEEVDPNKIELFVTNGKQGVNYHAGVWHFPILALDDITDMLVVDRAGSDNCDVIDLKEAFKLDV</sequence>
<dbReference type="PANTHER" id="PTHR21221:SF1">
    <property type="entry name" value="UREIDOGLYCOLATE LYASE"/>
    <property type="match status" value="1"/>
</dbReference>
<comment type="subunit">
    <text evidence="1">Homodimer.</text>
</comment>
<dbReference type="NCBIfam" id="NF009932">
    <property type="entry name" value="PRK13395.1"/>
    <property type="match status" value="1"/>
</dbReference>
<dbReference type="InterPro" id="IPR047233">
    <property type="entry name" value="UAH_cupin"/>
</dbReference>
<evidence type="ECO:0000256" key="2">
    <source>
        <dbReference type="ARBA" id="ARBA00022631"/>
    </source>
</evidence>
<evidence type="ECO:0000256" key="1">
    <source>
        <dbReference type="ARBA" id="ARBA00011738"/>
    </source>
</evidence>
<dbReference type="CDD" id="cd20298">
    <property type="entry name" value="cupin_UAH"/>
    <property type="match status" value="1"/>
</dbReference>
<dbReference type="PIRSF" id="PIRSF017306">
    <property type="entry name" value="Ureidogly_hydro"/>
    <property type="match status" value="1"/>
</dbReference>
<dbReference type="InterPro" id="IPR011051">
    <property type="entry name" value="RmlC_Cupin_sf"/>
</dbReference>
<dbReference type="GO" id="GO:0000256">
    <property type="term" value="P:allantoin catabolic process"/>
    <property type="evidence" value="ECO:0007669"/>
    <property type="project" value="InterPro"/>
</dbReference>
<dbReference type="AlphaFoldDB" id="A0A1I0CMA2"/>
<proteinExistence type="predicted"/>
<comment type="catalytic activity">
    <reaction evidence="4">
        <text>(S)-ureidoglycolate = urea + glyoxylate</text>
        <dbReference type="Rhea" id="RHEA:11304"/>
        <dbReference type="ChEBI" id="CHEBI:16199"/>
        <dbReference type="ChEBI" id="CHEBI:36655"/>
        <dbReference type="ChEBI" id="CHEBI:57296"/>
        <dbReference type="EC" id="4.3.2.3"/>
    </reaction>
</comment>
<dbReference type="GO" id="GO:0006144">
    <property type="term" value="P:purine nucleobase metabolic process"/>
    <property type="evidence" value="ECO:0007669"/>
    <property type="project" value="UniProtKB-KW"/>
</dbReference>
<keyword evidence="2" id="KW-0659">Purine metabolism</keyword>
<evidence type="ECO:0000256" key="3">
    <source>
        <dbReference type="ARBA" id="ARBA00023239"/>
    </source>
</evidence>
<dbReference type="Proteomes" id="UP000242642">
    <property type="component" value="Unassembled WGS sequence"/>
</dbReference>
<evidence type="ECO:0000313" key="6">
    <source>
        <dbReference type="Proteomes" id="UP000242642"/>
    </source>
</evidence>
<dbReference type="InterPro" id="IPR007247">
    <property type="entry name" value="Ureidogly_lyase"/>
</dbReference>
<dbReference type="Gene3D" id="2.60.120.480">
    <property type="entry name" value="Ureidoglycolate hydrolase"/>
    <property type="match status" value="1"/>
</dbReference>
<dbReference type="Pfam" id="PF04115">
    <property type="entry name" value="Ureidogly_lyase"/>
    <property type="match status" value="1"/>
</dbReference>
<gene>
    <name evidence="5" type="ORF">SAMN02583745_01680</name>
</gene>
<evidence type="ECO:0000256" key="4">
    <source>
        <dbReference type="ARBA" id="ARBA00047684"/>
    </source>
</evidence>
<dbReference type="InterPro" id="IPR024060">
    <property type="entry name" value="Ureidoglycolate_lyase_dom_sf"/>
</dbReference>
<dbReference type="STRING" id="1123402.SAMN02583745_01680"/>
<keyword evidence="3 5" id="KW-0456">Lyase</keyword>
<accession>A0A1I0CMA2</accession>
<dbReference type="PANTHER" id="PTHR21221">
    <property type="entry name" value="UREIDOGLYCOLATE HYDROLASE"/>
    <property type="match status" value="1"/>
</dbReference>
<evidence type="ECO:0000313" key="5">
    <source>
        <dbReference type="EMBL" id="SET20607.1"/>
    </source>
</evidence>
<keyword evidence="6" id="KW-1185">Reference proteome</keyword>
<dbReference type="EMBL" id="FOHV01000011">
    <property type="protein sequence ID" value="SET20607.1"/>
    <property type="molecule type" value="Genomic_DNA"/>
</dbReference>
<name>A0A1I0CMA2_9GAMM</name>
<dbReference type="SUPFAM" id="SSF51182">
    <property type="entry name" value="RmlC-like cupins"/>
    <property type="match status" value="1"/>
</dbReference>
<reference evidence="6" key="1">
    <citation type="submission" date="2016-10" db="EMBL/GenBank/DDBJ databases">
        <authorList>
            <person name="Varghese N."/>
            <person name="Submissions S."/>
        </authorList>
    </citation>
    <scope>NUCLEOTIDE SEQUENCE [LARGE SCALE GENOMIC DNA]</scope>
    <source>
        <strain evidence="6">DSM 18579</strain>
    </source>
</reference>